<accession>A0A853B3X9</accession>
<keyword evidence="3" id="KW-1185">Reference proteome</keyword>
<dbReference type="RefSeq" id="WP_179773661.1">
    <property type="nucleotide sequence ID" value="NZ_JACCFK010000001.1"/>
</dbReference>
<dbReference type="AlphaFoldDB" id="A0A853B3X9"/>
<feature type="transmembrane region" description="Helical" evidence="1">
    <location>
        <begin position="120"/>
        <end position="143"/>
    </location>
</feature>
<evidence type="ECO:0000256" key="1">
    <source>
        <dbReference type="SAM" id="Phobius"/>
    </source>
</evidence>
<keyword evidence="1" id="KW-0812">Transmembrane</keyword>
<sequence>MTSPVGREPRPNGTTAILAGVFGLLLAVLLGYLPLKFFVDYSFDGMDGRVRGVLGIYAAAALVLLAGALVTFFRAVTGAVLLLVGGLLAVAAVVLEPVLLYPGYFGDFFSAMFRFAPDDAFVRVGAAVGGPVVFVLAVLPWTFRYLRHRPAGSW</sequence>
<evidence type="ECO:0000313" key="3">
    <source>
        <dbReference type="Proteomes" id="UP000549616"/>
    </source>
</evidence>
<keyword evidence="1" id="KW-1133">Transmembrane helix</keyword>
<dbReference type="EMBL" id="JACCFK010000001">
    <property type="protein sequence ID" value="NYI89517.1"/>
    <property type="molecule type" value="Genomic_DNA"/>
</dbReference>
<gene>
    <name evidence="2" type="ORF">HNR02_002840</name>
</gene>
<proteinExistence type="predicted"/>
<reference evidence="2 3" key="1">
    <citation type="submission" date="2020-07" db="EMBL/GenBank/DDBJ databases">
        <title>Sequencing the genomes of 1000 actinobacteria strains.</title>
        <authorList>
            <person name="Klenk H.-P."/>
        </authorList>
    </citation>
    <scope>NUCLEOTIDE SEQUENCE [LARGE SCALE GENOMIC DNA]</scope>
    <source>
        <strain evidence="2 3">DSM 104006</strain>
    </source>
</reference>
<keyword evidence="1" id="KW-0472">Membrane</keyword>
<feature type="transmembrane region" description="Helical" evidence="1">
    <location>
        <begin position="12"/>
        <end position="33"/>
    </location>
</feature>
<comment type="caution">
    <text evidence="2">The sequence shown here is derived from an EMBL/GenBank/DDBJ whole genome shotgun (WGS) entry which is preliminary data.</text>
</comment>
<feature type="transmembrane region" description="Helical" evidence="1">
    <location>
        <begin position="80"/>
        <end position="100"/>
    </location>
</feature>
<dbReference type="Proteomes" id="UP000549616">
    <property type="component" value="Unassembled WGS sequence"/>
</dbReference>
<feature type="transmembrane region" description="Helical" evidence="1">
    <location>
        <begin position="53"/>
        <end position="73"/>
    </location>
</feature>
<organism evidence="2 3">
    <name type="scientific">Amycolatopsis endophytica</name>
    <dbReference type="NCBI Taxonomy" id="860233"/>
    <lineage>
        <taxon>Bacteria</taxon>
        <taxon>Bacillati</taxon>
        <taxon>Actinomycetota</taxon>
        <taxon>Actinomycetes</taxon>
        <taxon>Pseudonocardiales</taxon>
        <taxon>Pseudonocardiaceae</taxon>
        <taxon>Amycolatopsis</taxon>
    </lineage>
</organism>
<name>A0A853B3X9_9PSEU</name>
<protein>
    <submittedName>
        <fullName evidence="2">Uncharacterized protein</fullName>
    </submittedName>
</protein>
<evidence type="ECO:0000313" key="2">
    <source>
        <dbReference type="EMBL" id="NYI89517.1"/>
    </source>
</evidence>